<gene>
    <name evidence="2" type="ORF">FYJ33_10490</name>
</gene>
<dbReference type="Pfam" id="PF20250">
    <property type="entry name" value="FapA_N"/>
    <property type="match status" value="1"/>
</dbReference>
<reference evidence="2 3" key="1">
    <citation type="submission" date="2019-08" db="EMBL/GenBank/DDBJ databases">
        <title>In-depth cultivation of the pig gut microbiome towards novel bacterial diversity and tailored functional studies.</title>
        <authorList>
            <person name="Wylensek D."/>
            <person name="Hitch T.C.A."/>
            <person name="Clavel T."/>
        </authorList>
    </citation>
    <scope>NUCLEOTIDE SEQUENCE [LARGE SCALE GENOMIC DNA]</scope>
    <source>
        <strain evidence="2 3">WCA-383-APC-5B</strain>
    </source>
</reference>
<dbReference type="AlphaFoldDB" id="A0A7X2MZ86"/>
<dbReference type="InterPro" id="IPR046865">
    <property type="entry name" value="FapA_b_solenoid"/>
</dbReference>
<proteinExistence type="predicted"/>
<dbReference type="PANTHER" id="PTHR38032">
    <property type="entry name" value="POLYMERASE-RELATED"/>
    <property type="match status" value="1"/>
</dbReference>
<dbReference type="Pfam" id="PF03961">
    <property type="entry name" value="FapA"/>
    <property type="match status" value="1"/>
</dbReference>
<dbReference type="PANTHER" id="PTHR38032:SF1">
    <property type="entry name" value="RNA-BINDING PROTEIN KHPB N-TERMINAL DOMAIN-CONTAINING PROTEIN"/>
    <property type="match status" value="1"/>
</dbReference>
<evidence type="ECO:0000313" key="2">
    <source>
        <dbReference type="EMBL" id="MSR91819.1"/>
    </source>
</evidence>
<evidence type="ECO:0000313" key="3">
    <source>
        <dbReference type="Proteomes" id="UP000460287"/>
    </source>
</evidence>
<dbReference type="InterPro" id="IPR046866">
    <property type="entry name" value="FapA_N"/>
</dbReference>
<dbReference type="EMBL" id="VULX01000016">
    <property type="protein sequence ID" value="MSR91819.1"/>
    <property type="molecule type" value="Genomic_DNA"/>
</dbReference>
<protein>
    <submittedName>
        <fullName evidence="2">DUF342 domain-containing protein</fullName>
    </submittedName>
</protein>
<dbReference type="RefSeq" id="WP_154531716.1">
    <property type="nucleotide sequence ID" value="NZ_VULX01000016.1"/>
</dbReference>
<dbReference type="Proteomes" id="UP000460287">
    <property type="component" value="Unassembled WGS sequence"/>
</dbReference>
<organism evidence="2 3">
    <name type="scientific">Inconstantimicrobium porci</name>
    <dbReference type="NCBI Taxonomy" id="2652291"/>
    <lineage>
        <taxon>Bacteria</taxon>
        <taxon>Bacillati</taxon>
        <taxon>Bacillota</taxon>
        <taxon>Clostridia</taxon>
        <taxon>Eubacteriales</taxon>
        <taxon>Clostridiaceae</taxon>
        <taxon>Inconstantimicrobium</taxon>
    </lineage>
</organism>
<feature type="domain" description="Flagellar Assembly Protein A N-terminal region" evidence="1">
    <location>
        <begin position="70"/>
        <end position="260"/>
    </location>
</feature>
<evidence type="ECO:0000259" key="1">
    <source>
        <dbReference type="Pfam" id="PF20250"/>
    </source>
</evidence>
<comment type="caution">
    <text evidence="2">The sequence shown here is derived from an EMBL/GenBank/DDBJ whole genome shotgun (WGS) entry which is preliminary data.</text>
</comment>
<name>A0A7X2MZ86_9CLOT</name>
<dbReference type="InterPro" id="IPR005646">
    <property type="entry name" value="FapA"/>
</dbReference>
<keyword evidence="3" id="KW-1185">Reference proteome</keyword>
<accession>A0A7X2MZ86</accession>
<sequence>MTEQIGIKIENGSIVVNDAMCEETVTIKTCNNINLYVNDNEVPYGVNYPITSLDKIKYTSYTEQPSKSMKLIVSEDKLEARLIITYKNGLTYKLQDSPICKNISLAAEKVEIECREKYSIIDIKNYLNEQGVVYGIHINKILMCLNGTDENGIIVASGVKCIDDIPKRLKMIVDTKEKKLNNEDSEFVDYRNMIQMPNVESGQTIAVVEDRVEGNDGCDVFGNKLKKKTIKDPQNLIGSGCRIEGRNVIAVQPGRPMFKANRLIIQSVINVDAVNIETGNINFAGDVNVRGRVYEGSEIRCCALDVSGAVDRSKIISNGNIVIHSVVLNSVILAAEYNIERSEYLKVLKEVENDVNNIISETQILIEKTEGQKSIGTIVQFLTEQRYKCLTKRCISIITYNIKNGITDSEGLEFIRTKVLNMGTVNIKDIDEIKRFHNVIKDIIEDISREKELKVDCTVGYAQGSNIKATGNITITGSGCYQTNIYAGGNITFENEAAICRGGILQSRDGNIKLSQVGSEASIKTVIECCNEKAVIEAKEAFANTTFIIGNRRLILKDNCRNIRLFIDHDEDTIKYELLKR</sequence>